<keyword evidence="1" id="KW-0472">Membrane</keyword>
<dbReference type="Proteomes" id="UP001459714">
    <property type="component" value="Unassembled WGS sequence"/>
</dbReference>
<dbReference type="EMBL" id="JBBYAK010000003">
    <property type="protein sequence ID" value="MEL3959533.1"/>
    <property type="molecule type" value="Genomic_DNA"/>
</dbReference>
<organism evidence="2 3">
    <name type="scientific">Caldifermentibacillus hisashii</name>
    <dbReference type="NCBI Taxonomy" id="996558"/>
    <lineage>
        <taxon>Bacteria</taxon>
        <taxon>Bacillati</taxon>
        <taxon>Bacillota</taxon>
        <taxon>Bacilli</taxon>
        <taxon>Bacillales</taxon>
        <taxon>Bacillaceae</taxon>
        <taxon>Caldifermentibacillus</taxon>
    </lineage>
</organism>
<dbReference type="RefSeq" id="WP_342021159.1">
    <property type="nucleotide sequence ID" value="NZ_JBBYAK010000003.1"/>
</dbReference>
<keyword evidence="3" id="KW-1185">Reference proteome</keyword>
<evidence type="ECO:0000313" key="2">
    <source>
        <dbReference type="EMBL" id="MEL3959533.1"/>
    </source>
</evidence>
<protein>
    <submittedName>
        <fullName evidence="2">TcpD family membrane protein</fullName>
    </submittedName>
</protein>
<keyword evidence="1" id="KW-0812">Transmembrane</keyword>
<comment type="caution">
    <text evidence="2">The sequence shown here is derived from an EMBL/GenBank/DDBJ whole genome shotgun (WGS) entry which is preliminary data.</text>
</comment>
<feature type="transmembrane region" description="Helical" evidence="1">
    <location>
        <begin position="15"/>
        <end position="32"/>
    </location>
</feature>
<dbReference type="InterPro" id="IPR049746">
    <property type="entry name" value="TcpD-like_C"/>
</dbReference>
<reference evidence="2 3" key="1">
    <citation type="submission" date="2024-03" db="EMBL/GenBank/DDBJ databases">
        <title>Bacilli Hybrid Assemblies.</title>
        <authorList>
            <person name="Kovac J."/>
        </authorList>
    </citation>
    <scope>NUCLEOTIDE SEQUENCE [LARGE SCALE GENOMIC DNA]</scope>
    <source>
        <strain evidence="2 3">FSL M8-0022</strain>
    </source>
</reference>
<evidence type="ECO:0000256" key="1">
    <source>
        <dbReference type="SAM" id="Phobius"/>
    </source>
</evidence>
<name>A0ABU9K2Z8_9BACI</name>
<sequence length="95" mass="10505">MNYSLQGVFEWLQTQAQYALFIVLLVLILIFAAKRAWVGMIGAIIGLAAVGIFILNPDIISDMAEWLGEKLNMGVIVSIVKETPEMLSSVEYLSN</sequence>
<dbReference type="NCBIfam" id="NF040686">
    <property type="entry name" value="TcpD_dom"/>
    <property type="match status" value="1"/>
</dbReference>
<proteinExistence type="predicted"/>
<accession>A0ABU9K2Z8</accession>
<keyword evidence="1" id="KW-1133">Transmembrane helix</keyword>
<evidence type="ECO:0000313" key="3">
    <source>
        <dbReference type="Proteomes" id="UP001459714"/>
    </source>
</evidence>
<feature type="transmembrane region" description="Helical" evidence="1">
    <location>
        <begin position="37"/>
        <end position="55"/>
    </location>
</feature>
<gene>
    <name evidence="2" type="ORF">NST17_20485</name>
</gene>